<dbReference type="GO" id="GO:0032981">
    <property type="term" value="P:mitochondrial respiratory chain complex I assembly"/>
    <property type="evidence" value="ECO:0007669"/>
    <property type="project" value="TreeGrafter"/>
</dbReference>
<dbReference type="Proteomes" id="UP001233271">
    <property type="component" value="Chromosome 2"/>
</dbReference>
<dbReference type="PANTHER" id="PTHR13090">
    <property type="entry name" value="ARGININE-HYDROXYLASE NDUFAF5, MITOCHONDRIAL"/>
    <property type="match status" value="1"/>
</dbReference>
<accession>A0AA48KYP7</accession>
<evidence type="ECO:0000313" key="4">
    <source>
        <dbReference type="Proteomes" id="UP001233271"/>
    </source>
</evidence>
<evidence type="ECO:0000313" key="3">
    <source>
        <dbReference type="EMBL" id="BEI89629.1"/>
    </source>
</evidence>
<reference evidence="3" key="1">
    <citation type="journal article" date="2023" name="BMC Genomics">
        <title>Chromosome-level genome assemblies of Cutaneotrichosporon spp. (Trichosporonales, Basidiomycota) reveal imbalanced evolution between nucleotide sequences and chromosome synteny.</title>
        <authorList>
            <person name="Kobayashi Y."/>
            <person name="Kayamori A."/>
            <person name="Aoki K."/>
            <person name="Shiwa Y."/>
            <person name="Matsutani M."/>
            <person name="Fujita N."/>
            <person name="Sugita T."/>
            <person name="Iwasaki W."/>
            <person name="Tanaka N."/>
            <person name="Takashima M."/>
        </authorList>
    </citation>
    <scope>NUCLEOTIDE SEQUENCE</scope>
    <source>
        <strain evidence="3">HIS019</strain>
    </source>
</reference>
<sequence>MLRTLARSLGPSTRSATVRPVVATRIAARYYASLSPDAPPPTRPYDVFDEEGKARQRDRAVIRLREATEAGEISGPEVLDYLREEMADRLAERVEVPPSTILDLSSHAGQLTRILQEVLGDKLPQSEEAGGVVGTGRRRWIMVEASEGALNRDADETFVYPPERIHAPSSEFLAQPEVEAMRDTIDCVVSAGGLNWVGDIVGAFTQIRHLLKPDGVFIGAVLGGDTLFELRTSLQLAEQERRGGIANRVSPMIDTTDAPSLLNRSGFTLTTVDTDEITINFPSMWELIADLRDMGESNAILGRRPQISRDVLLAAEAIYKELYGNEDGSVPATFQIIFFIGWKPGPNQPKPLARGSAKTNLKDVL</sequence>
<proteinExistence type="predicted"/>
<organism evidence="3 4">
    <name type="scientific">Cutaneotrichosporon cavernicola</name>
    <dbReference type="NCBI Taxonomy" id="279322"/>
    <lineage>
        <taxon>Eukaryota</taxon>
        <taxon>Fungi</taxon>
        <taxon>Dikarya</taxon>
        <taxon>Basidiomycota</taxon>
        <taxon>Agaricomycotina</taxon>
        <taxon>Tremellomycetes</taxon>
        <taxon>Trichosporonales</taxon>
        <taxon>Trichosporonaceae</taxon>
        <taxon>Cutaneotrichosporon</taxon>
    </lineage>
</organism>
<dbReference type="AlphaFoldDB" id="A0AA48KYP7"/>
<dbReference type="Gene3D" id="3.40.50.150">
    <property type="entry name" value="Vaccinia Virus protein VP39"/>
    <property type="match status" value="1"/>
</dbReference>
<evidence type="ECO:0000256" key="2">
    <source>
        <dbReference type="ARBA" id="ARBA00022679"/>
    </source>
</evidence>
<protein>
    <recommendedName>
        <fullName evidence="5">S-adenosyl-L-methionine-dependent methyltransferase</fullName>
    </recommendedName>
</protein>
<keyword evidence="2" id="KW-0808">Transferase</keyword>
<dbReference type="GO" id="GO:0032259">
    <property type="term" value="P:methylation"/>
    <property type="evidence" value="ECO:0007669"/>
    <property type="project" value="UniProtKB-KW"/>
</dbReference>
<dbReference type="KEGG" id="ccac:CcaHIS019_0209910"/>
<dbReference type="RefSeq" id="XP_060454895.1">
    <property type="nucleotide sequence ID" value="XM_060598064.1"/>
</dbReference>
<dbReference type="SUPFAM" id="SSF53335">
    <property type="entry name" value="S-adenosyl-L-methionine-dependent methyltransferases"/>
    <property type="match status" value="1"/>
</dbReference>
<dbReference type="GO" id="GO:0008168">
    <property type="term" value="F:methyltransferase activity"/>
    <property type="evidence" value="ECO:0007669"/>
    <property type="project" value="UniProtKB-KW"/>
</dbReference>
<dbReference type="EMBL" id="AP028213">
    <property type="protein sequence ID" value="BEI89629.1"/>
    <property type="molecule type" value="Genomic_DNA"/>
</dbReference>
<dbReference type="InterPro" id="IPR050602">
    <property type="entry name" value="Malonyl-ACP_OMT"/>
</dbReference>
<evidence type="ECO:0000256" key="1">
    <source>
        <dbReference type="ARBA" id="ARBA00022603"/>
    </source>
</evidence>
<gene>
    <name evidence="3" type="ORF">CcaverHIS019_0209910</name>
</gene>
<evidence type="ECO:0008006" key="5">
    <source>
        <dbReference type="Google" id="ProtNLM"/>
    </source>
</evidence>
<dbReference type="GO" id="GO:0005739">
    <property type="term" value="C:mitochondrion"/>
    <property type="evidence" value="ECO:0007669"/>
    <property type="project" value="TreeGrafter"/>
</dbReference>
<name>A0AA48KYP7_9TREE</name>
<keyword evidence="4" id="KW-1185">Reference proteome</keyword>
<dbReference type="GeneID" id="85493500"/>
<dbReference type="PANTHER" id="PTHR13090:SF1">
    <property type="entry name" value="ARGININE-HYDROXYLASE NDUFAF5, MITOCHONDRIAL"/>
    <property type="match status" value="1"/>
</dbReference>
<keyword evidence="1" id="KW-0489">Methyltransferase</keyword>
<dbReference type="InterPro" id="IPR029063">
    <property type="entry name" value="SAM-dependent_MTases_sf"/>
</dbReference>